<gene>
    <name evidence="2" type="ORF">PtoMrB4_47390</name>
</gene>
<evidence type="ECO:0000313" key="3">
    <source>
        <dbReference type="Proteomes" id="UP000501237"/>
    </source>
</evidence>
<dbReference type="EMBL" id="AP022642">
    <property type="protein sequence ID" value="BCA30762.1"/>
    <property type="molecule type" value="Genomic_DNA"/>
</dbReference>
<organism evidence="2 3">
    <name type="scientific">Metapseudomonas otitidis</name>
    <dbReference type="NCBI Taxonomy" id="319939"/>
    <lineage>
        <taxon>Bacteria</taxon>
        <taxon>Pseudomonadati</taxon>
        <taxon>Pseudomonadota</taxon>
        <taxon>Gammaproteobacteria</taxon>
        <taxon>Pseudomonadales</taxon>
        <taxon>Pseudomonadaceae</taxon>
        <taxon>Metapseudomonas</taxon>
    </lineage>
</organism>
<dbReference type="KEGG" id="poj:PtoMrB4_47390"/>
<evidence type="ECO:0000313" key="2">
    <source>
        <dbReference type="EMBL" id="BCA30762.1"/>
    </source>
</evidence>
<reference evidence="2 3" key="1">
    <citation type="journal article" date="2020" name="Microbiol. Resour. Announc.">
        <title>Complete genome sequence of Pseudomonas otitidis strain MrB4, isolated from Lake Biwa in Japan.</title>
        <authorList>
            <person name="Miyazaki K."/>
            <person name="Hase E."/>
            <person name="Maruya T."/>
        </authorList>
    </citation>
    <scope>NUCLEOTIDE SEQUENCE [LARGE SCALE GENOMIC DNA]</scope>
    <source>
        <strain evidence="2 3">MrB4</strain>
    </source>
</reference>
<name>A0A679GMS9_9GAMM</name>
<accession>A0A679GMS9</accession>
<dbReference type="Proteomes" id="UP000501237">
    <property type="component" value="Chromosome"/>
</dbReference>
<protein>
    <submittedName>
        <fullName evidence="2">Uncharacterized protein</fullName>
    </submittedName>
</protein>
<evidence type="ECO:0000256" key="1">
    <source>
        <dbReference type="SAM" id="MobiDB-lite"/>
    </source>
</evidence>
<proteinExistence type="predicted"/>
<feature type="region of interest" description="Disordered" evidence="1">
    <location>
        <begin position="42"/>
        <end position="64"/>
    </location>
</feature>
<feature type="compositionally biased region" description="Polar residues" evidence="1">
    <location>
        <begin position="53"/>
        <end position="64"/>
    </location>
</feature>
<dbReference type="AlphaFoldDB" id="A0A679GMS9"/>
<sequence length="64" mass="6756">MGIGEQAIGFGHYLADVGEIDGHGEGSSGRLVGPRFRRKLSGASIKKGRNVTHPPSSRQALPDE</sequence>